<sequence length="62" mass="6833">MLPGASLALPHNLPNERVVWRGAVALRGLVGVKLRGKTYKIANRSGIDKLNIKMHAIRFLNS</sequence>
<dbReference type="Proteomes" id="UP000215126">
    <property type="component" value="Chromosome 1"/>
</dbReference>
<keyword evidence="2" id="KW-1185">Reference proteome</keyword>
<dbReference type="AlphaFoldDB" id="A0A239SJU0"/>
<evidence type="ECO:0000313" key="2">
    <source>
        <dbReference type="Proteomes" id="UP000215126"/>
    </source>
</evidence>
<accession>A0A239SJU0</accession>
<reference evidence="1 2" key="1">
    <citation type="submission" date="2017-06" db="EMBL/GenBank/DDBJ databases">
        <authorList>
            <consortium name="Pathogen Informatics"/>
        </authorList>
    </citation>
    <scope>NUCLEOTIDE SEQUENCE [LARGE SCALE GENOMIC DNA]</scope>
    <source>
        <strain evidence="1 2">NCTC13161</strain>
    </source>
</reference>
<organism evidence="1 2">
    <name type="scientific">Pandoraea sputorum</name>
    <dbReference type="NCBI Taxonomy" id="93222"/>
    <lineage>
        <taxon>Bacteria</taxon>
        <taxon>Pseudomonadati</taxon>
        <taxon>Pseudomonadota</taxon>
        <taxon>Betaproteobacteria</taxon>
        <taxon>Burkholderiales</taxon>
        <taxon>Burkholderiaceae</taxon>
        <taxon>Pandoraea</taxon>
    </lineage>
</organism>
<evidence type="ECO:0000313" key="1">
    <source>
        <dbReference type="EMBL" id="SNU84973.1"/>
    </source>
</evidence>
<protein>
    <submittedName>
        <fullName evidence="1">Uncharacterized protein</fullName>
    </submittedName>
</protein>
<gene>
    <name evidence="1" type="ORF">SAMEA4530655_02245</name>
</gene>
<proteinExistence type="predicted"/>
<name>A0A239SJU0_9BURK</name>
<dbReference type="KEGG" id="pspu:NA29_15445"/>
<dbReference type="EMBL" id="LT906435">
    <property type="protein sequence ID" value="SNU84973.1"/>
    <property type="molecule type" value="Genomic_DNA"/>
</dbReference>